<evidence type="ECO:0000313" key="4">
    <source>
        <dbReference type="Proteomes" id="UP000198748"/>
    </source>
</evidence>
<dbReference type="RefSeq" id="WP_090153384.1">
    <property type="nucleotide sequence ID" value="NZ_FNAN01000011.1"/>
</dbReference>
<dbReference type="EMBL" id="FNAN01000011">
    <property type="protein sequence ID" value="SDF53973.1"/>
    <property type="molecule type" value="Genomic_DNA"/>
</dbReference>
<evidence type="ECO:0000259" key="2">
    <source>
        <dbReference type="Pfam" id="PF13204"/>
    </source>
</evidence>
<name>A0A1G7LX04_9BACT</name>
<evidence type="ECO:0000259" key="1">
    <source>
        <dbReference type="Pfam" id="PF12904"/>
    </source>
</evidence>
<protein>
    <submittedName>
        <fullName evidence="3">Putative collagen-binding domain of a collagenase</fullName>
    </submittedName>
</protein>
<reference evidence="4" key="1">
    <citation type="submission" date="2016-10" db="EMBL/GenBank/DDBJ databases">
        <authorList>
            <person name="Varghese N."/>
            <person name="Submissions S."/>
        </authorList>
    </citation>
    <scope>NUCLEOTIDE SEQUENCE [LARGE SCALE GENOMIC DNA]</scope>
    <source>
        <strain evidence="4">DSM 25329</strain>
    </source>
</reference>
<sequence length="462" mass="52586">MIKVFLNLFIGYICLCPNPTQAQTKTDFPLKLSANKRYLTDNKRKPFLIKEISAWGLIQALSEKEESEFMDSVKRKGFNTMLVSIISSDKRFAGGPPDWQGISPFKVQWDFSTPNPAYFEHVDRVLRMASAKGMLVLLVPCYLGYKTDSTQGWWSKVLSPNNSPEKSRLYGEFIGKRYRNQNNIIWVAGGDHKGDGKLHPHLDNMIRGIKKSDHTHLWTGHFDSTGGGNWSADNELYNKYMDIDGLYVFDEKNMGPHGPQYKSELRRYDKGKMIFQLDQSYEKDIPHGPDNEDYQYIRRKNYGGLLSGCVGTSFSPGYKDHQLYVFKNWRPLMNTEGMKQMEICFKLFTSRSWHLLVPDTSAHVIVSDRGLFGDIGYICAAAASDQSTYMAYMPNGGPVKLDLTALGMKNIKAWWYNPRTGSGAPVGRFSSREQVKAFTSPTNEDWVLVIDNEKFHHAAPGI</sequence>
<feature type="domain" description="Putative collagen-binding" evidence="1">
    <location>
        <begin position="377"/>
        <end position="451"/>
    </location>
</feature>
<dbReference type="STRING" id="659014.SAMN04487996_111102"/>
<dbReference type="InterPro" id="IPR024749">
    <property type="entry name" value="Collagen-bd_put"/>
</dbReference>
<dbReference type="Gene3D" id="3.20.20.80">
    <property type="entry name" value="Glycosidases"/>
    <property type="match status" value="1"/>
</dbReference>
<dbReference type="PANTHER" id="PTHR37836:SF2">
    <property type="entry name" value="DUF4038 DOMAIN-CONTAINING PROTEIN"/>
    <property type="match status" value="1"/>
</dbReference>
<organism evidence="3 4">
    <name type="scientific">Dyadobacter soli</name>
    <dbReference type="NCBI Taxonomy" id="659014"/>
    <lineage>
        <taxon>Bacteria</taxon>
        <taxon>Pseudomonadati</taxon>
        <taxon>Bacteroidota</taxon>
        <taxon>Cytophagia</taxon>
        <taxon>Cytophagales</taxon>
        <taxon>Spirosomataceae</taxon>
        <taxon>Dyadobacter</taxon>
    </lineage>
</organism>
<dbReference type="PANTHER" id="PTHR37836">
    <property type="entry name" value="LMO1036 PROTEIN"/>
    <property type="match status" value="1"/>
</dbReference>
<evidence type="ECO:0000313" key="3">
    <source>
        <dbReference type="EMBL" id="SDF53973.1"/>
    </source>
</evidence>
<dbReference type="SUPFAM" id="SSF51445">
    <property type="entry name" value="(Trans)glycosidases"/>
    <property type="match status" value="1"/>
</dbReference>
<dbReference type="InterPro" id="IPR025277">
    <property type="entry name" value="Apiosidase-like_cat_dom"/>
</dbReference>
<dbReference type="Pfam" id="PF12904">
    <property type="entry name" value="Collagen_bind_2"/>
    <property type="match status" value="1"/>
</dbReference>
<accession>A0A1G7LX04</accession>
<keyword evidence="4" id="KW-1185">Reference proteome</keyword>
<dbReference type="AlphaFoldDB" id="A0A1G7LX04"/>
<dbReference type="Proteomes" id="UP000198748">
    <property type="component" value="Unassembled WGS sequence"/>
</dbReference>
<dbReference type="OrthoDB" id="59486at2"/>
<gene>
    <name evidence="3" type="ORF">SAMN04487996_111102</name>
</gene>
<feature type="domain" description="Apiosidase-like catalytic" evidence="2">
    <location>
        <begin position="33"/>
        <end position="353"/>
    </location>
</feature>
<dbReference type="Pfam" id="PF13204">
    <property type="entry name" value="Apiosidase"/>
    <property type="match status" value="1"/>
</dbReference>
<dbReference type="InterPro" id="IPR017853">
    <property type="entry name" value="GH"/>
</dbReference>
<proteinExistence type="predicted"/>